<accession>A0ABV7H3V2</accession>
<keyword evidence="3" id="KW-1185">Reference proteome</keyword>
<gene>
    <name evidence="2" type="ORF">ACFOEN_12635</name>
</gene>
<dbReference type="RefSeq" id="WP_377304471.1">
    <property type="nucleotide sequence ID" value="NZ_CP180191.1"/>
</dbReference>
<comment type="caution">
    <text evidence="2">The sequence shown here is derived from an EMBL/GenBank/DDBJ whole genome shotgun (WGS) entry which is preliminary data.</text>
</comment>
<keyword evidence="1" id="KW-0472">Membrane</keyword>
<reference evidence="3" key="1">
    <citation type="journal article" date="2019" name="Int. J. Syst. Evol. Microbiol.">
        <title>The Global Catalogue of Microorganisms (GCM) 10K type strain sequencing project: providing services to taxonomists for standard genome sequencing and annotation.</title>
        <authorList>
            <consortium name="The Broad Institute Genomics Platform"/>
            <consortium name="The Broad Institute Genome Sequencing Center for Infectious Disease"/>
            <person name="Wu L."/>
            <person name="Ma J."/>
        </authorList>
    </citation>
    <scope>NUCLEOTIDE SEQUENCE [LARGE SCALE GENOMIC DNA]</scope>
    <source>
        <strain evidence="3">KCTC 52168</strain>
    </source>
</reference>
<feature type="transmembrane region" description="Helical" evidence="1">
    <location>
        <begin position="168"/>
        <end position="188"/>
    </location>
</feature>
<feature type="transmembrane region" description="Helical" evidence="1">
    <location>
        <begin position="107"/>
        <end position="128"/>
    </location>
</feature>
<feature type="transmembrane region" description="Helical" evidence="1">
    <location>
        <begin position="309"/>
        <end position="329"/>
    </location>
</feature>
<evidence type="ECO:0000313" key="3">
    <source>
        <dbReference type="Proteomes" id="UP001595556"/>
    </source>
</evidence>
<feature type="transmembrane region" description="Helical" evidence="1">
    <location>
        <begin position="194"/>
        <end position="221"/>
    </location>
</feature>
<feature type="transmembrane region" description="Helical" evidence="1">
    <location>
        <begin position="349"/>
        <end position="370"/>
    </location>
</feature>
<protein>
    <recommendedName>
        <fullName evidence="4">ABC-2 type transport system permease protein</fullName>
    </recommendedName>
</protein>
<evidence type="ECO:0000256" key="1">
    <source>
        <dbReference type="SAM" id="Phobius"/>
    </source>
</evidence>
<feature type="transmembrane region" description="Helical" evidence="1">
    <location>
        <begin position="262"/>
        <end position="280"/>
    </location>
</feature>
<evidence type="ECO:0008006" key="4">
    <source>
        <dbReference type="Google" id="ProtNLM"/>
    </source>
</evidence>
<keyword evidence="1" id="KW-1133">Transmembrane helix</keyword>
<feature type="transmembrane region" description="Helical" evidence="1">
    <location>
        <begin position="134"/>
        <end position="156"/>
    </location>
</feature>
<feature type="transmembrane region" description="Helical" evidence="1">
    <location>
        <begin position="49"/>
        <end position="66"/>
    </location>
</feature>
<sequence>MMRSDNPEFQRQIWLTWSLTRALVMPALLGLAAAAVALAARDAQEAAANLARAAVIGFVVVVWLYGSREAGASMVDEIRDRTWDQQRMGALLPWPMTWGKLLGSTSLAWWGGAICAGVYAAAAVQAGLAHWPLTLLTLVAGGVALQALASLLNLHMALFDERLAARGGLWWLLVLALWSFGPISLFSSSAERSWWGLMVNGAALTAASAVLIAGCLVVALWRRTADALAVRQLPWAWPLLSVVLAAWGAGFGADAADSGKPALLFTTVVVIAAALTYVVLVSEPNHRTRWAGVLARMAQRDWRKALQQLPLWPASLALVLVAAVLALLAGDATPASPNNLLRAAQSDRVIPLTVALLLVRDCALACALCWRAGVRRPVGAFLLCLLVLYVLLPWLAGAVELKPLVLALLPPVMVVTQGSAIAALAVAAAHAAVGLGLAVWSWRRP</sequence>
<feature type="transmembrane region" description="Helical" evidence="1">
    <location>
        <begin position="377"/>
        <end position="399"/>
    </location>
</feature>
<feature type="transmembrane region" description="Helical" evidence="1">
    <location>
        <begin position="419"/>
        <end position="442"/>
    </location>
</feature>
<dbReference type="EMBL" id="JBHRTI010000007">
    <property type="protein sequence ID" value="MFC3148470.1"/>
    <property type="molecule type" value="Genomic_DNA"/>
</dbReference>
<keyword evidence="1" id="KW-0812">Transmembrane</keyword>
<proteinExistence type="predicted"/>
<feature type="transmembrane region" description="Helical" evidence="1">
    <location>
        <begin position="233"/>
        <end position="250"/>
    </location>
</feature>
<dbReference type="Proteomes" id="UP001595556">
    <property type="component" value="Unassembled WGS sequence"/>
</dbReference>
<evidence type="ECO:0000313" key="2">
    <source>
        <dbReference type="EMBL" id="MFC3148470.1"/>
    </source>
</evidence>
<organism evidence="2 3">
    <name type="scientific">Piscinibacterium candidicorallinum</name>
    <dbReference type="NCBI Taxonomy" id="1793872"/>
    <lineage>
        <taxon>Bacteria</taxon>
        <taxon>Pseudomonadati</taxon>
        <taxon>Pseudomonadota</taxon>
        <taxon>Betaproteobacteria</taxon>
        <taxon>Burkholderiales</taxon>
        <taxon>Piscinibacterium</taxon>
    </lineage>
</organism>
<name>A0ABV7H3V2_9BURK</name>